<dbReference type="GO" id="GO:0003688">
    <property type="term" value="F:DNA replication origin binding"/>
    <property type="evidence" value="ECO:0007669"/>
    <property type="project" value="TreeGrafter"/>
</dbReference>
<dbReference type="Gene3D" id="3.40.50.300">
    <property type="entry name" value="P-loop containing nucleotide triphosphate hydrolases"/>
    <property type="match status" value="1"/>
</dbReference>
<evidence type="ECO:0000256" key="1">
    <source>
        <dbReference type="ARBA" id="ARBA00004123"/>
    </source>
</evidence>
<dbReference type="Proteomes" id="UP000327013">
    <property type="component" value="Unassembled WGS sequence"/>
</dbReference>
<dbReference type="PANTHER" id="PTHR12705:SF0">
    <property type="entry name" value="ORIGIN RECOGNITION COMPLEX SUBUNIT 5"/>
    <property type="match status" value="1"/>
</dbReference>
<feature type="domain" description="Orc1-like AAA ATPase" evidence="8">
    <location>
        <begin position="17"/>
        <end position="159"/>
    </location>
</feature>
<dbReference type="Pfam" id="PF21639">
    <property type="entry name" value="ORC5_lid"/>
    <property type="match status" value="1"/>
</dbReference>
<keyword evidence="3" id="KW-0235">DNA replication</keyword>
<dbReference type="InterPro" id="IPR041664">
    <property type="entry name" value="AAA_16"/>
</dbReference>
<protein>
    <submittedName>
        <fullName evidence="11">Uncharacterized protein</fullName>
    </submittedName>
</protein>
<keyword evidence="5" id="KW-0067">ATP-binding</keyword>
<dbReference type="GO" id="GO:0006270">
    <property type="term" value="P:DNA replication initiation"/>
    <property type="evidence" value="ECO:0007669"/>
    <property type="project" value="TreeGrafter"/>
</dbReference>
<dbReference type="GO" id="GO:0005664">
    <property type="term" value="C:nuclear origin of replication recognition complex"/>
    <property type="evidence" value="ECO:0007669"/>
    <property type="project" value="TreeGrafter"/>
</dbReference>
<keyword evidence="6" id="KW-0539">Nucleus</keyword>
<dbReference type="OrthoDB" id="365981at2759"/>
<evidence type="ECO:0000256" key="7">
    <source>
        <dbReference type="SAM" id="MobiDB-lite"/>
    </source>
</evidence>
<dbReference type="Pfam" id="PF13191">
    <property type="entry name" value="AAA_16"/>
    <property type="match status" value="1"/>
</dbReference>
<dbReference type="AlphaFoldDB" id="A0A5N6KRD5"/>
<feature type="region of interest" description="Disordered" evidence="7">
    <location>
        <begin position="338"/>
        <end position="374"/>
    </location>
</feature>
<comment type="subcellular location">
    <subcellularLocation>
        <location evidence="1">Nucleus</location>
    </subcellularLocation>
</comment>
<evidence type="ECO:0000259" key="9">
    <source>
        <dbReference type="Pfam" id="PF14630"/>
    </source>
</evidence>
<evidence type="ECO:0000256" key="2">
    <source>
        <dbReference type="ARBA" id="ARBA00006269"/>
    </source>
</evidence>
<dbReference type="Pfam" id="PF14630">
    <property type="entry name" value="ORC5_C"/>
    <property type="match status" value="1"/>
</dbReference>
<proteinExistence type="inferred from homology"/>
<feature type="domain" description="ORC5 lid" evidence="10">
    <location>
        <begin position="218"/>
        <end position="277"/>
    </location>
</feature>
<evidence type="ECO:0000256" key="5">
    <source>
        <dbReference type="ARBA" id="ARBA00022840"/>
    </source>
</evidence>
<dbReference type="InterPro" id="IPR027417">
    <property type="entry name" value="P-loop_NTPase"/>
</dbReference>
<dbReference type="SUPFAM" id="SSF52540">
    <property type="entry name" value="P-loop containing nucleoside triphosphate hydrolases"/>
    <property type="match status" value="1"/>
</dbReference>
<dbReference type="InterPro" id="IPR048866">
    <property type="entry name" value="ORC5_lid"/>
</dbReference>
<feature type="domain" description="Origin recognition complex subunit 5 C-terminal" evidence="9">
    <location>
        <begin position="310"/>
        <end position="465"/>
    </location>
</feature>
<name>A0A5N6KRD5_9ROSI</name>
<dbReference type="InterPro" id="IPR047088">
    <property type="entry name" value="ORC5_C"/>
</dbReference>
<reference evidence="11 12" key="1">
    <citation type="submission" date="2019-06" db="EMBL/GenBank/DDBJ databases">
        <title>A chromosomal-level reference genome of Carpinus fangiana (Coryloideae, Betulaceae).</title>
        <authorList>
            <person name="Yang X."/>
            <person name="Wang Z."/>
            <person name="Zhang L."/>
            <person name="Hao G."/>
            <person name="Liu J."/>
            <person name="Yang Y."/>
        </authorList>
    </citation>
    <scope>NUCLEOTIDE SEQUENCE [LARGE SCALE GENOMIC DNA]</scope>
    <source>
        <strain evidence="11">Cfa_2016G</strain>
        <tissue evidence="11">Leaf</tissue>
    </source>
</reference>
<keyword evidence="12" id="KW-1185">Reference proteome</keyword>
<comment type="caution">
    <text evidence="11">The sequence shown here is derived from an EMBL/GenBank/DDBJ whole genome shotgun (WGS) entry which is preliminary data.</text>
</comment>
<evidence type="ECO:0000313" key="12">
    <source>
        <dbReference type="Proteomes" id="UP000327013"/>
    </source>
</evidence>
<evidence type="ECO:0000259" key="10">
    <source>
        <dbReference type="Pfam" id="PF21639"/>
    </source>
</evidence>
<evidence type="ECO:0000313" key="11">
    <source>
        <dbReference type="EMBL" id="KAB8339009.1"/>
    </source>
</evidence>
<dbReference type="InterPro" id="IPR020796">
    <property type="entry name" value="ORC5"/>
</dbReference>
<feature type="compositionally biased region" description="Low complexity" evidence="7">
    <location>
        <begin position="358"/>
        <end position="368"/>
    </location>
</feature>
<evidence type="ECO:0000259" key="8">
    <source>
        <dbReference type="Pfam" id="PF13191"/>
    </source>
</evidence>
<evidence type="ECO:0000256" key="3">
    <source>
        <dbReference type="ARBA" id="ARBA00022705"/>
    </source>
</evidence>
<keyword evidence="4" id="KW-0547">Nucleotide-binding</keyword>
<organism evidence="11 12">
    <name type="scientific">Carpinus fangiana</name>
    <dbReference type="NCBI Taxonomy" id="176857"/>
    <lineage>
        <taxon>Eukaryota</taxon>
        <taxon>Viridiplantae</taxon>
        <taxon>Streptophyta</taxon>
        <taxon>Embryophyta</taxon>
        <taxon>Tracheophyta</taxon>
        <taxon>Spermatophyta</taxon>
        <taxon>Magnoliopsida</taxon>
        <taxon>eudicotyledons</taxon>
        <taxon>Gunneridae</taxon>
        <taxon>Pentapetalae</taxon>
        <taxon>rosids</taxon>
        <taxon>fabids</taxon>
        <taxon>Fagales</taxon>
        <taxon>Betulaceae</taxon>
        <taxon>Carpinus</taxon>
    </lineage>
</organism>
<sequence>MTVSNGAAVASLNGLYPCRNEQILQLACLVSAQAPSPPALVVHGLEATGKSTITKAVLAAGAVAHAVVQSQECITGRHLLERTVAECLDSLSEAGVHIIDRAKYARCENISALAVHLQNLLEGRGKFALVFDGIDDQRQAPTTLLPALARLSELIPNLLPVFIITSPDQRFLHKAGVPHIHFPSYTRTEVVRIVSTAPPSPVVAQSPSRETPSTENLWPRFVAAVYDSLARGAAHDVVSCRELCLKLWPSFIAPLGSGTLSTSDFARLMVTNRALFQTEDMLIDSVLDTSEPMKNSSVATIPTQLSSSDLPYYSKYLLCAAYLASYNPARQDSLLFMRSTDRKKRRRGGGGAAGKSGGSNLASSSHAGRQAKNRKIPRRLLGPGSFPIERLLAIFHAILPHRIASTADLSTQIATLAALRLLVRSGIGGSSSADMLDASVKWRVNVGWDYVVALARGVGFEITDYVLE</sequence>
<evidence type="ECO:0000256" key="6">
    <source>
        <dbReference type="ARBA" id="ARBA00023242"/>
    </source>
</evidence>
<dbReference type="EMBL" id="VIBQ01000010">
    <property type="protein sequence ID" value="KAB8339009.1"/>
    <property type="molecule type" value="Genomic_DNA"/>
</dbReference>
<dbReference type="Gene3D" id="1.10.8.60">
    <property type="match status" value="1"/>
</dbReference>
<dbReference type="PANTHER" id="PTHR12705">
    <property type="entry name" value="ORIGIN RECOGNITION COMPLEX SUBUNIT 5"/>
    <property type="match status" value="1"/>
</dbReference>
<gene>
    <name evidence="11" type="ORF">FH972_021948</name>
</gene>
<comment type="similarity">
    <text evidence="2">Belongs to the ORC5 family.</text>
</comment>
<accession>A0A5N6KRD5</accession>
<evidence type="ECO:0000256" key="4">
    <source>
        <dbReference type="ARBA" id="ARBA00022741"/>
    </source>
</evidence>